<feature type="transmembrane region" description="Helical" evidence="13">
    <location>
        <begin position="199"/>
        <end position="220"/>
    </location>
</feature>
<dbReference type="GO" id="GO:0015098">
    <property type="term" value="F:molybdate ion transmembrane transporter activity"/>
    <property type="evidence" value="ECO:0007669"/>
    <property type="project" value="InterPro"/>
</dbReference>
<evidence type="ECO:0000256" key="12">
    <source>
        <dbReference type="SAM" id="MobiDB-lite"/>
    </source>
</evidence>
<dbReference type="GeneID" id="94846915"/>
<feature type="transmembrane region" description="Helical" evidence="13">
    <location>
        <begin position="108"/>
        <end position="125"/>
    </location>
</feature>
<keyword evidence="4" id="KW-0813">Transport</keyword>
<keyword evidence="8" id="KW-0406">Ion transport</keyword>
<evidence type="ECO:0000256" key="7">
    <source>
        <dbReference type="ARBA" id="ARBA00022989"/>
    </source>
</evidence>
<feature type="compositionally biased region" description="Basic and acidic residues" evidence="12">
    <location>
        <begin position="242"/>
        <end position="267"/>
    </location>
</feature>
<evidence type="ECO:0000256" key="9">
    <source>
        <dbReference type="ARBA" id="ARBA00023136"/>
    </source>
</evidence>
<evidence type="ECO:0000256" key="8">
    <source>
        <dbReference type="ARBA" id="ARBA00023065"/>
    </source>
</evidence>
<dbReference type="InterPro" id="IPR036259">
    <property type="entry name" value="MFS_trans_sf"/>
</dbReference>
<dbReference type="InterPro" id="IPR011701">
    <property type="entry name" value="MFS"/>
</dbReference>
<dbReference type="VEuPathDB" id="TrichDB:TRFO_38713"/>
<organism evidence="14 15">
    <name type="scientific">Tritrichomonas foetus</name>
    <dbReference type="NCBI Taxonomy" id="1144522"/>
    <lineage>
        <taxon>Eukaryota</taxon>
        <taxon>Metamonada</taxon>
        <taxon>Parabasalia</taxon>
        <taxon>Tritrichomonadida</taxon>
        <taxon>Tritrichomonadidae</taxon>
        <taxon>Tritrichomonas</taxon>
    </lineage>
</organism>
<dbReference type="Proteomes" id="UP000179807">
    <property type="component" value="Unassembled WGS sequence"/>
</dbReference>
<feature type="transmembrane region" description="Helical" evidence="13">
    <location>
        <begin position="383"/>
        <end position="403"/>
    </location>
</feature>
<dbReference type="Pfam" id="PF07690">
    <property type="entry name" value="MFS_1"/>
    <property type="match status" value="1"/>
</dbReference>
<dbReference type="GO" id="GO:0006811">
    <property type="term" value="P:monoatomic ion transport"/>
    <property type="evidence" value="ECO:0007669"/>
    <property type="project" value="UniProtKB-KW"/>
</dbReference>
<feature type="transmembrane region" description="Helical" evidence="13">
    <location>
        <begin position="442"/>
        <end position="462"/>
    </location>
</feature>
<feature type="transmembrane region" description="Helical" evidence="13">
    <location>
        <begin position="77"/>
        <end position="96"/>
    </location>
</feature>
<feature type="transmembrane region" description="Helical" evidence="13">
    <location>
        <begin position="358"/>
        <end position="376"/>
    </location>
</feature>
<gene>
    <name evidence="14" type="ORF">TRFO_38713</name>
</gene>
<comment type="function">
    <text evidence="1">Mediates high-affinity intracellular uptake of the rare oligo-element molybdenum.</text>
</comment>
<reference evidence="14" key="1">
    <citation type="submission" date="2016-10" db="EMBL/GenBank/DDBJ databases">
        <authorList>
            <person name="Benchimol M."/>
            <person name="Almeida L.G."/>
            <person name="Vasconcelos A.T."/>
            <person name="Perreira-Neves A."/>
            <person name="Rosa I.A."/>
            <person name="Tasca T."/>
            <person name="Bogo M.R."/>
            <person name="de Souza W."/>
        </authorList>
    </citation>
    <scope>NUCLEOTIDE SEQUENCE [LARGE SCALE GENOMIC DNA]</scope>
    <source>
        <strain evidence="14">K</strain>
    </source>
</reference>
<keyword evidence="9 13" id="KW-0472">Membrane</keyword>
<feature type="compositionally biased region" description="Low complexity" evidence="12">
    <location>
        <begin position="226"/>
        <end position="241"/>
    </location>
</feature>
<keyword evidence="5" id="KW-1003">Cell membrane</keyword>
<accession>A0A1J4JCF3</accession>
<evidence type="ECO:0000256" key="5">
    <source>
        <dbReference type="ARBA" id="ARBA00022475"/>
    </source>
</evidence>
<evidence type="ECO:0000256" key="10">
    <source>
        <dbReference type="ARBA" id="ARBA00030646"/>
    </source>
</evidence>
<evidence type="ECO:0000256" key="3">
    <source>
        <dbReference type="ARBA" id="ARBA00021242"/>
    </source>
</evidence>
<proteinExistence type="predicted"/>
<comment type="subcellular location">
    <subcellularLocation>
        <location evidence="2">Cell membrane</location>
        <topology evidence="2">Multi-pass membrane protein</topology>
    </subcellularLocation>
</comment>
<feature type="transmembrane region" description="Helical" evidence="13">
    <location>
        <begin position="46"/>
        <end position="65"/>
    </location>
</feature>
<dbReference type="EMBL" id="MLAK01001265">
    <property type="protein sequence ID" value="OHS95093.1"/>
    <property type="molecule type" value="Genomic_DNA"/>
</dbReference>
<dbReference type="GO" id="GO:0005886">
    <property type="term" value="C:plasma membrane"/>
    <property type="evidence" value="ECO:0007669"/>
    <property type="project" value="UniProtKB-SubCell"/>
</dbReference>
<feature type="transmembrane region" description="Helical" evidence="13">
    <location>
        <begin position="415"/>
        <end position="435"/>
    </location>
</feature>
<evidence type="ECO:0000256" key="2">
    <source>
        <dbReference type="ARBA" id="ARBA00004651"/>
    </source>
</evidence>
<name>A0A1J4JCF3_9EUKA</name>
<dbReference type="SUPFAM" id="SSF103473">
    <property type="entry name" value="MFS general substrate transporter"/>
    <property type="match status" value="1"/>
</dbReference>
<feature type="transmembrane region" description="Helical" evidence="13">
    <location>
        <begin position="6"/>
        <end position="25"/>
    </location>
</feature>
<evidence type="ECO:0000313" key="15">
    <source>
        <dbReference type="Proteomes" id="UP000179807"/>
    </source>
</evidence>
<feature type="region of interest" description="Disordered" evidence="12">
    <location>
        <begin position="226"/>
        <end position="267"/>
    </location>
</feature>
<dbReference type="PANTHER" id="PTHR23516:SF1">
    <property type="entry name" value="MOLYBDATE-ANION TRANSPORTER"/>
    <property type="match status" value="1"/>
</dbReference>
<evidence type="ECO:0000313" key="14">
    <source>
        <dbReference type="EMBL" id="OHS95093.1"/>
    </source>
</evidence>
<dbReference type="InterPro" id="IPR008509">
    <property type="entry name" value="MOT2/MFSD5"/>
</dbReference>
<dbReference type="RefSeq" id="XP_068348230.1">
    <property type="nucleotide sequence ID" value="XM_068512211.1"/>
</dbReference>
<dbReference type="OrthoDB" id="263957at2759"/>
<keyword evidence="15" id="KW-1185">Reference proteome</keyword>
<evidence type="ECO:0000256" key="4">
    <source>
        <dbReference type="ARBA" id="ARBA00022448"/>
    </source>
</evidence>
<evidence type="ECO:0000256" key="13">
    <source>
        <dbReference type="SAM" id="Phobius"/>
    </source>
</evidence>
<evidence type="ECO:0000256" key="11">
    <source>
        <dbReference type="ARBA" id="ARBA00032555"/>
    </source>
</evidence>
<keyword evidence="6 13" id="KW-0812">Transmembrane</keyword>
<evidence type="ECO:0000256" key="1">
    <source>
        <dbReference type="ARBA" id="ARBA00003019"/>
    </source>
</evidence>
<dbReference type="PANTHER" id="PTHR23516">
    <property type="entry name" value="SAM (S-ADENOSYL METHIONINE) TRANSPORTER"/>
    <property type="match status" value="1"/>
</dbReference>
<keyword evidence="7 13" id="KW-1133">Transmembrane helix</keyword>
<comment type="caution">
    <text evidence="14">The sequence shown here is derived from an EMBL/GenBank/DDBJ whole genome shotgun (WGS) entry which is preliminary data.</text>
</comment>
<sequence>MIALSTTFVTVLFIILSGFCVFLKVKKWMKVEKVSSSWLNSFQFRYFLCYYTFMAGLNFQGPYVYKRYLDTGISQDEISVIMSTFNIVSSFWGLVIGYVQEMFGHKRLIILSAMLLSAHATFRFLGGFRNFVISSVLMGVSTASNRVVFEDWLMIMLQNPEAPKLAQATVQENSALIRLFSTLIMTPLSAKLTHHFGSASAFATSSVMFFASAAIMSVYLDDPKSSTESSKSTNANSSSSNDNKKAEKVEKIASDKNENKNENKTDIKKRQKMGYANALKSIYHSVRSSPELSILLLCDFAYNVFTLLYGPRWLAIHQITKKDTLPLSQMSSTNSVALMNGAQILGAVLQLFSTRLSLFYGFFMYVVCISAILIFFSNKNLVYTFYILSAMCDGGLGTIFRMLRSSIYPRDTRGYILGFLRVPTSLTVSLILMLFKGKDVRYFMFLCVVFLSLSTVLSFILYQKEKKEEENAKEE</sequence>
<protein>
    <recommendedName>
        <fullName evidence="3">Molybdate-anion transporter</fullName>
    </recommendedName>
    <alternativeName>
        <fullName evidence="10">Major facilitator superfamily domain-containing protein 5</fullName>
    </alternativeName>
    <alternativeName>
        <fullName evidence="11">Molybdate transporter 2 homolog</fullName>
    </alternativeName>
</protein>
<dbReference type="Gene3D" id="1.20.1250.20">
    <property type="entry name" value="MFS general substrate transporter like domains"/>
    <property type="match status" value="2"/>
</dbReference>
<dbReference type="AlphaFoldDB" id="A0A1J4JCF3"/>
<evidence type="ECO:0000256" key="6">
    <source>
        <dbReference type="ARBA" id="ARBA00022692"/>
    </source>
</evidence>